<gene>
    <name evidence="1" type="ORF">H2198_002823</name>
</gene>
<dbReference type="EMBL" id="JAPDRQ010000035">
    <property type="protein sequence ID" value="KAJ9659933.1"/>
    <property type="molecule type" value="Genomic_DNA"/>
</dbReference>
<organism evidence="1 2">
    <name type="scientific">Neophaeococcomyces mojaviensis</name>
    <dbReference type="NCBI Taxonomy" id="3383035"/>
    <lineage>
        <taxon>Eukaryota</taxon>
        <taxon>Fungi</taxon>
        <taxon>Dikarya</taxon>
        <taxon>Ascomycota</taxon>
        <taxon>Pezizomycotina</taxon>
        <taxon>Eurotiomycetes</taxon>
        <taxon>Chaetothyriomycetidae</taxon>
        <taxon>Chaetothyriales</taxon>
        <taxon>Chaetothyriales incertae sedis</taxon>
        <taxon>Neophaeococcomyces</taxon>
    </lineage>
</organism>
<accession>A0ACC3ADG2</accession>
<protein>
    <submittedName>
        <fullName evidence="1">Uncharacterized protein</fullName>
    </submittedName>
</protein>
<name>A0ACC3ADG2_9EURO</name>
<keyword evidence="2" id="KW-1185">Reference proteome</keyword>
<reference evidence="1" key="1">
    <citation type="submission" date="2022-10" db="EMBL/GenBank/DDBJ databases">
        <title>Culturing micro-colonial fungi from biological soil crusts in the Mojave desert and describing Neophaeococcomyces mojavensis, and introducing the new genera and species Taxawa tesnikishii.</title>
        <authorList>
            <person name="Kurbessoian T."/>
            <person name="Stajich J.E."/>
        </authorList>
    </citation>
    <scope>NUCLEOTIDE SEQUENCE</scope>
    <source>
        <strain evidence="1">JES_112</strain>
    </source>
</reference>
<evidence type="ECO:0000313" key="2">
    <source>
        <dbReference type="Proteomes" id="UP001172386"/>
    </source>
</evidence>
<sequence>MDSVAQYKPHLQAAFEGYYSNFQLSDGGRIILIICTVRGAKTRPHMISFTYCPSTYKTKQDIYQKEIWVNRLDMINDSDFGFTLDFPDGRLTFSKTHTDYYINHTDLEFHARVANQERLTWLPGERESPEGVLALLPLPLHWQVYSLASPAELSWNIKDSPVHTGSKHDAQAHVHQEKNWATSFPSAHIWVQARNSSSTSGINIAGGSILGLHSYLMTYHSTKPIYSTATRPPLSTLLPLPNLLNPTYLTTVTSISYPTRTVHLDFLTSLRRKIVIDVTADSESFFPLSAPFSEGHRENFLVQSMRARAMVRVFEIEEMIGFTVPFVKGWRLSFGTHWKCVHEDVFEDAGLEFGGEWYGDRG</sequence>
<dbReference type="Proteomes" id="UP001172386">
    <property type="component" value="Unassembled WGS sequence"/>
</dbReference>
<comment type="caution">
    <text evidence="1">The sequence shown here is derived from an EMBL/GenBank/DDBJ whole genome shotgun (WGS) entry which is preliminary data.</text>
</comment>
<evidence type="ECO:0000313" key="1">
    <source>
        <dbReference type="EMBL" id="KAJ9659933.1"/>
    </source>
</evidence>
<proteinExistence type="predicted"/>